<dbReference type="NCBIfam" id="NF006169">
    <property type="entry name" value="PRK08310.1"/>
    <property type="match status" value="1"/>
</dbReference>
<proteinExistence type="inferred from homology"/>
<evidence type="ECO:0000313" key="3">
    <source>
        <dbReference type="EMBL" id="KXZ51886.1"/>
    </source>
</evidence>
<name>A0A150GPU9_GONPE</name>
<dbReference type="Gene3D" id="3.90.1300.10">
    <property type="entry name" value="Amidase signature (AS) domain"/>
    <property type="match status" value="1"/>
</dbReference>
<dbReference type="InterPro" id="IPR036928">
    <property type="entry name" value="AS_sf"/>
</dbReference>
<feature type="domain" description="Amidase" evidence="2">
    <location>
        <begin position="14"/>
        <end position="188"/>
    </location>
</feature>
<dbReference type="Pfam" id="PF01425">
    <property type="entry name" value="Amidase"/>
    <property type="match status" value="2"/>
</dbReference>
<evidence type="ECO:0000256" key="1">
    <source>
        <dbReference type="ARBA" id="ARBA00009199"/>
    </source>
</evidence>
<evidence type="ECO:0000313" key="4">
    <source>
        <dbReference type="Proteomes" id="UP000075714"/>
    </source>
</evidence>
<accession>A0A150GPU9</accession>
<dbReference type="Proteomes" id="UP000075714">
    <property type="component" value="Unassembled WGS sequence"/>
</dbReference>
<dbReference type="PANTHER" id="PTHR46310">
    <property type="entry name" value="AMIDASE 1"/>
    <property type="match status" value="1"/>
</dbReference>
<dbReference type="STRING" id="33097.A0A150GPU9"/>
<dbReference type="InterPro" id="IPR023631">
    <property type="entry name" value="Amidase_dom"/>
</dbReference>
<dbReference type="PANTHER" id="PTHR46310:SF7">
    <property type="entry name" value="AMIDASE 1"/>
    <property type="match status" value="1"/>
</dbReference>
<reference evidence="4" key="1">
    <citation type="journal article" date="2016" name="Nat. Commun.">
        <title>The Gonium pectorale genome demonstrates co-option of cell cycle regulation during the evolution of multicellularity.</title>
        <authorList>
            <person name="Hanschen E.R."/>
            <person name="Marriage T.N."/>
            <person name="Ferris P.J."/>
            <person name="Hamaji T."/>
            <person name="Toyoda A."/>
            <person name="Fujiyama A."/>
            <person name="Neme R."/>
            <person name="Noguchi H."/>
            <person name="Minakuchi Y."/>
            <person name="Suzuki M."/>
            <person name="Kawai-Toyooka H."/>
            <person name="Smith D.R."/>
            <person name="Sparks H."/>
            <person name="Anderson J."/>
            <person name="Bakaric R."/>
            <person name="Luria V."/>
            <person name="Karger A."/>
            <person name="Kirschner M.W."/>
            <person name="Durand P.M."/>
            <person name="Michod R.E."/>
            <person name="Nozaki H."/>
            <person name="Olson B.J."/>
        </authorList>
    </citation>
    <scope>NUCLEOTIDE SEQUENCE [LARGE SCALE GENOMIC DNA]</scope>
    <source>
        <strain evidence="4">NIES-2863</strain>
    </source>
</reference>
<feature type="domain" description="Amidase" evidence="2">
    <location>
        <begin position="297"/>
        <end position="399"/>
    </location>
</feature>
<dbReference type="OrthoDB" id="245563at2759"/>
<dbReference type="AlphaFoldDB" id="A0A150GPU9"/>
<evidence type="ECO:0000259" key="2">
    <source>
        <dbReference type="Pfam" id="PF01425"/>
    </source>
</evidence>
<gene>
    <name evidence="3" type="ORF">GPECTOR_11g320</name>
</gene>
<comment type="similarity">
    <text evidence="1">Belongs to the amidase family.</text>
</comment>
<dbReference type="InterPro" id="IPR020556">
    <property type="entry name" value="Amidase_CS"/>
</dbReference>
<dbReference type="SUPFAM" id="SSF75304">
    <property type="entry name" value="Amidase signature (AS) enzymes"/>
    <property type="match status" value="1"/>
</dbReference>
<dbReference type="PROSITE" id="PS00571">
    <property type="entry name" value="AMIDASES"/>
    <property type="match status" value="1"/>
</dbReference>
<sequence length="424" mass="43703">MQARASSNDPYNAYIDKDLTLQGAAEGPLKGLTFTVKDLFDVAGHRTGFGNPLWLETHPPATRTSPAVQALLDAGATLRGKTHMDELAYSLNGENVHYGTPVNPAAPGRIPGGSSSGSAVAVAAGEVDIGVGTDTGGSIRVPAAFCGLLGLRPTWGRVSAEATTALAPSFTTPGWFARDPAVFRAAGSVLLDPATRGSGRLRRWLVGRDAFSLADPPTSKAIYDALSGDMFKKVVSLLSEPAEVDVAAPLAGQGLGALSDWMGVFRVTQGAEVWREHGGWVTAHNPTFGPGIKERFAMAAAITPEQLAAGHAKRELIRKHMLSLLGEDGVLALPTTPGPAPLVDTPPADLDAWRTRLISLTSIAGLAGLPQVHLPIAYVDGLPVGLGLVGPPGSDEQLLELAEAVMAATGAKATHAPAAGAAAK</sequence>
<dbReference type="EMBL" id="LSYV01000012">
    <property type="protein sequence ID" value="KXZ51886.1"/>
    <property type="molecule type" value="Genomic_DNA"/>
</dbReference>
<protein>
    <recommendedName>
        <fullName evidence="2">Amidase domain-containing protein</fullName>
    </recommendedName>
</protein>
<comment type="caution">
    <text evidence="3">The sequence shown here is derived from an EMBL/GenBank/DDBJ whole genome shotgun (WGS) entry which is preliminary data.</text>
</comment>
<organism evidence="3 4">
    <name type="scientific">Gonium pectorale</name>
    <name type="common">Green alga</name>
    <dbReference type="NCBI Taxonomy" id="33097"/>
    <lineage>
        <taxon>Eukaryota</taxon>
        <taxon>Viridiplantae</taxon>
        <taxon>Chlorophyta</taxon>
        <taxon>core chlorophytes</taxon>
        <taxon>Chlorophyceae</taxon>
        <taxon>CS clade</taxon>
        <taxon>Chlamydomonadales</taxon>
        <taxon>Volvocaceae</taxon>
        <taxon>Gonium</taxon>
    </lineage>
</organism>
<keyword evidence="4" id="KW-1185">Reference proteome</keyword>